<keyword evidence="6" id="KW-0239">DNA-directed DNA polymerase</keyword>
<evidence type="ECO:0000256" key="8">
    <source>
        <dbReference type="ARBA" id="ARBA00049244"/>
    </source>
</evidence>
<evidence type="ECO:0000256" key="3">
    <source>
        <dbReference type="ARBA" id="ARBA00022679"/>
    </source>
</evidence>
<dbReference type="InterPro" id="IPR005790">
    <property type="entry name" value="DNA_polIII_delta"/>
</dbReference>
<protein>
    <recommendedName>
        <fullName evidence="2">DNA polymerase III subunit delta</fullName>
        <ecNumber evidence="1">2.7.7.7</ecNumber>
    </recommendedName>
</protein>
<dbReference type="GO" id="GO:0003677">
    <property type="term" value="F:DNA binding"/>
    <property type="evidence" value="ECO:0007669"/>
    <property type="project" value="InterPro"/>
</dbReference>
<comment type="caution">
    <text evidence="11">The sequence shown here is derived from an EMBL/GenBank/DDBJ whole genome shotgun (WGS) entry which is preliminary data.</text>
</comment>
<evidence type="ECO:0000259" key="10">
    <source>
        <dbReference type="Pfam" id="PF21694"/>
    </source>
</evidence>
<keyword evidence="3" id="KW-0808">Transferase</keyword>
<evidence type="ECO:0000256" key="6">
    <source>
        <dbReference type="ARBA" id="ARBA00022932"/>
    </source>
</evidence>
<comment type="catalytic activity">
    <reaction evidence="8">
        <text>DNA(n) + a 2'-deoxyribonucleoside 5'-triphosphate = DNA(n+1) + diphosphate</text>
        <dbReference type="Rhea" id="RHEA:22508"/>
        <dbReference type="Rhea" id="RHEA-COMP:17339"/>
        <dbReference type="Rhea" id="RHEA-COMP:17340"/>
        <dbReference type="ChEBI" id="CHEBI:33019"/>
        <dbReference type="ChEBI" id="CHEBI:61560"/>
        <dbReference type="ChEBI" id="CHEBI:173112"/>
        <dbReference type="EC" id="2.7.7.7"/>
    </reaction>
</comment>
<dbReference type="InterPro" id="IPR008921">
    <property type="entry name" value="DNA_pol3_clamp-load_cplx_C"/>
</dbReference>
<accession>A0A1G2BG40</accession>
<dbReference type="InterPro" id="IPR010372">
    <property type="entry name" value="DNA_pol3_delta_N"/>
</dbReference>
<dbReference type="AlphaFoldDB" id="A0A1G2BG40"/>
<dbReference type="NCBIfam" id="TIGR01128">
    <property type="entry name" value="holA"/>
    <property type="match status" value="1"/>
</dbReference>
<dbReference type="GO" id="GO:0009360">
    <property type="term" value="C:DNA polymerase III complex"/>
    <property type="evidence" value="ECO:0007669"/>
    <property type="project" value="InterPro"/>
</dbReference>
<evidence type="ECO:0000313" key="12">
    <source>
        <dbReference type="Proteomes" id="UP000176420"/>
    </source>
</evidence>
<sequence>MVIFLHGKNSYLRHQRMQKLKTAFCEKFDKQGVSVISLDADNFNLDDFRKYTKSGGLFTVKRFVVLKNIWALTKETQEQMLSEIDGVAVDTILCLNADEPPRKDNKLFKKLLQSEVVEMFGDLDHTKLQLFIKKECSVRQAKIDNEAAQKLINAFGNDLWSLSSEINKLANFSTVITKKIVEQFAQEQLDNDIFHLTDALGLKNSKQATILLEQQLKSGTNVQYLIVMLGRHLANLIKVKKTNGQGLKLHPFVLQKARQQIRYFSLKNLLGLYWRLLTIDHKSKTTNLNPWVLLEQLVVMACEKTNPLK</sequence>
<dbReference type="Pfam" id="PF06144">
    <property type="entry name" value="DNA_pol3_delta"/>
    <property type="match status" value="1"/>
</dbReference>
<feature type="domain" description="DNA polymerase III delta subunit-like C-terminal" evidence="10">
    <location>
        <begin position="191"/>
        <end position="299"/>
    </location>
</feature>
<dbReference type="InterPro" id="IPR027417">
    <property type="entry name" value="P-loop_NTPase"/>
</dbReference>
<dbReference type="Gene3D" id="1.10.8.60">
    <property type="match status" value="1"/>
</dbReference>
<dbReference type="Pfam" id="PF21694">
    <property type="entry name" value="DNA_pol3_delta_C"/>
    <property type="match status" value="1"/>
</dbReference>
<feature type="domain" description="DNA polymerase III delta N-terminal" evidence="9">
    <location>
        <begin position="5"/>
        <end position="118"/>
    </location>
</feature>
<evidence type="ECO:0000256" key="7">
    <source>
        <dbReference type="ARBA" id="ARBA00034754"/>
    </source>
</evidence>
<dbReference type="SUPFAM" id="SSF52540">
    <property type="entry name" value="P-loop containing nucleoside triphosphate hydrolases"/>
    <property type="match status" value="1"/>
</dbReference>
<dbReference type="GO" id="GO:0003887">
    <property type="term" value="F:DNA-directed DNA polymerase activity"/>
    <property type="evidence" value="ECO:0007669"/>
    <property type="project" value="UniProtKB-KW"/>
</dbReference>
<evidence type="ECO:0000256" key="2">
    <source>
        <dbReference type="ARBA" id="ARBA00017703"/>
    </source>
</evidence>
<name>A0A1G2BG40_9BACT</name>
<gene>
    <name evidence="11" type="ORF">A2319_02215</name>
</gene>
<dbReference type="Proteomes" id="UP000176420">
    <property type="component" value="Unassembled WGS sequence"/>
</dbReference>
<evidence type="ECO:0000256" key="5">
    <source>
        <dbReference type="ARBA" id="ARBA00022705"/>
    </source>
</evidence>
<dbReference type="Gene3D" id="1.20.272.10">
    <property type="match status" value="1"/>
</dbReference>
<dbReference type="PANTHER" id="PTHR34388:SF1">
    <property type="entry name" value="DNA POLYMERASE III SUBUNIT DELTA"/>
    <property type="match status" value="1"/>
</dbReference>
<dbReference type="InterPro" id="IPR048466">
    <property type="entry name" value="DNA_pol3_delta-like_C"/>
</dbReference>
<keyword evidence="5" id="KW-0235">DNA replication</keyword>
<proteinExistence type="inferred from homology"/>
<evidence type="ECO:0000259" key="9">
    <source>
        <dbReference type="Pfam" id="PF06144"/>
    </source>
</evidence>
<dbReference type="EC" id="2.7.7.7" evidence="1"/>
<comment type="similarity">
    <text evidence="7">Belongs to the DNA polymerase HolA subunit family.</text>
</comment>
<dbReference type="SUPFAM" id="SSF48019">
    <property type="entry name" value="post-AAA+ oligomerization domain-like"/>
    <property type="match status" value="1"/>
</dbReference>
<organism evidence="11 12">
    <name type="scientific">Candidatus Kerfeldbacteria bacterium RIFOXYB2_FULL_38_14</name>
    <dbReference type="NCBI Taxonomy" id="1798547"/>
    <lineage>
        <taxon>Bacteria</taxon>
        <taxon>Candidatus Kerfeldiibacteriota</taxon>
    </lineage>
</organism>
<keyword evidence="4" id="KW-0548">Nucleotidyltransferase</keyword>
<evidence type="ECO:0000256" key="1">
    <source>
        <dbReference type="ARBA" id="ARBA00012417"/>
    </source>
</evidence>
<reference evidence="11 12" key="1">
    <citation type="journal article" date="2016" name="Nat. Commun.">
        <title>Thousands of microbial genomes shed light on interconnected biogeochemical processes in an aquifer system.</title>
        <authorList>
            <person name="Anantharaman K."/>
            <person name="Brown C.T."/>
            <person name="Hug L.A."/>
            <person name="Sharon I."/>
            <person name="Castelle C.J."/>
            <person name="Probst A.J."/>
            <person name="Thomas B.C."/>
            <person name="Singh A."/>
            <person name="Wilkins M.J."/>
            <person name="Karaoz U."/>
            <person name="Brodie E.L."/>
            <person name="Williams K.H."/>
            <person name="Hubbard S.S."/>
            <person name="Banfield J.F."/>
        </authorList>
    </citation>
    <scope>NUCLEOTIDE SEQUENCE [LARGE SCALE GENOMIC DNA]</scope>
</reference>
<dbReference type="PANTHER" id="PTHR34388">
    <property type="entry name" value="DNA POLYMERASE III SUBUNIT DELTA"/>
    <property type="match status" value="1"/>
</dbReference>
<dbReference type="Gene3D" id="3.40.50.300">
    <property type="entry name" value="P-loop containing nucleotide triphosphate hydrolases"/>
    <property type="match status" value="1"/>
</dbReference>
<evidence type="ECO:0000313" key="11">
    <source>
        <dbReference type="EMBL" id="OGY88015.1"/>
    </source>
</evidence>
<evidence type="ECO:0000256" key="4">
    <source>
        <dbReference type="ARBA" id="ARBA00022695"/>
    </source>
</evidence>
<dbReference type="EMBL" id="MHKI01000005">
    <property type="protein sequence ID" value="OGY88015.1"/>
    <property type="molecule type" value="Genomic_DNA"/>
</dbReference>
<dbReference type="GO" id="GO:0006261">
    <property type="term" value="P:DNA-templated DNA replication"/>
    <property type="evidence" value="ECO:0007669"/>
    <property type="project" value="TreeGrafter"/>
</dbReference>